<sequence>MPHKGHEVLVGIPLGYGGVPPETFESLARACSGWDLKTHTGRTELNRNYLCQMALDGNYEYIVMLDVDHMQPADVVSRLHQRVISDRSKQVVAALCFGRAEPYRPLAWIDTDDDKGKRLSDWGRDLVQVRWTGTGAIIIATDVLRKVTPPWFLYLYDDGHHYPSEDIGFCEKCRVAGVAVWIDPTIIPPHLGRILVDEKVYRAYSGQGE</sequence>
<reference evidence="2" key="1">
    <citation type="submission" date="2020-03" db="EMBL/GenBank/DDBJ databases">
        <title>The deep terrestrial virosphere.</title>
        <authorList>
            <person name="Holmfeldt K."/>
            <person name="Nilsson E."/>
            <person name="Simone D."/>
            <person name="Lopez-Fernandez M."/>
            <person name="Wu X."/>
            <person name="de Brujin I."/>
            <person name="Lundin D."/>
            <person name="Andersson A."/>
            <person name="Bertilsson S."/>
            <person name="Dopson M."/>
        </authorList>
    </citation>
    <scope>NUCLEOTIDE SEQUENCE</scope>
    <source>
        <strain evidence="2">MM415A00199</strain>
        <strain evidence="1">MM415B00346</strain>
    </source>
</reference>
<dbReference type="Gene3D" id="3.90.550.40">
    <property type="match status" value="1"/>
</dbReference>
<dbReference type="AlphaFoldDB" id="A0A6M3KR51"/>
<dbReference type="SUPFAM" id="SSF53448">
    <property type="entry name" value="Nucleotide-diphospho-sugar transferases"/>
    <property type="match status" value="1"/>
</dbReference>
<dbReference type="EMBL" id="MT142528">
    <property type="protein sequence ID" value="QJA84352.1"/>
    <property type="molecule type" value="Genomic_DNA"/>
</dbReference>
<evidence type="ECO:0000313" key="2">
    <source>
        <dbReference type="EMBL" id="QJA84352.1"/>
    </source>
</evidence>
<evidence type="ECO:0000313" key="1">
    <source>
        <dbReference type="EMBL" id="QJA66532.1"/>
    </source>
</evidence>
<organism evidence="2">
    <name type="scientific">viral metagenome</name>
    <dbReference type="NCBI Taxonomy" id="1070528"/>
    <lineage>
        <taxon>unclassified sequences</taxon>
        <taxon>metagenomes</taxon>
        <taxon>organismal metagenomes</taxon>
    </lineage>
</organism>
<accession>A0A6M3KR51</accession>
<gene>
    <name evidence="2" type="ORF">MM415A00199_0009</name>
    <name evidence="1" type="ORF">MM415B00346_0042</name>
</gene>
<evidence type="ECO:0008006" key="3">
    <source>
        <dbReference type="Google" id="ProtNLM"/>
    </source>
</evidence>
<dbReference type="InterPro" id="IPR029044">
    <property type="entry name" value="Nucleotide-diphossugar_trans"/>
</dbReference>
<name>A0A6M3KR51_9ZZZZ</name>
<protein>
    <recommendedName>
        <fullName evidence="3">Glycosyltransferase</fullName>
    </recommendedName>
</protein>
<dbReference type="EMBL" id="MT141556">
    <property type="protein sequence ID" value="QJA66532.1"/>
    <property type="molecule type" value="Genomic_DNA"/>
</dbReference>
<proteinExistence type="predicted"/>